<evidence type="ECO:0000313" key="1">
    <source>
        <dbReference type="EMBL" id="HAG2208891.1"/>
    </source>
</evidence>
<dbReference type="AlphaFoldDB" id="A0A760AB08"/>
<proteinExistence type="predicted"/>
<gene>
    <name evidence="1" type="ORF">G8V49_001099</name>
</gene>
<reference evidence="1" key="1">
    <citation type="journal article" date="2018" name="Genome Biol.">
        <title>SKESA: strategic k-mer extension for scrupulous assemblies.</title>
        <authorList>
            <person name="Souvorov A."/>
            <person name="Agarwala R."/>
            <person name="Lipman D.J."/>
        </authorList>
    </citation>
    <scope>NUCLEOTIDE SEQUENCE</scope>
    <source>
        <strain evidence="1">MA.CK_98/00005752</strain>
    </source>
</reference>
<name>A0A760AB08_SALER</name>
<protein>
    <submittedName>
        <fullName evidence="1">Uncharacterized protein</fullName>
    </submittedName>
</protein>
<comment type="caution">
    <text evidence="1">The sequence shown here is derived from an EMBL/GenBank/DDBJ whole genome shotgun (WGS) entry which is preliminary data.</text>
</comment>
<organism evidence="1">
    <name type="scientific">Salmonella enterica</name>
    <name type="common">Salmonella choleraesuis</name>
    <dbReference type="NCBI Taxonomy" id="28901"/>
    <lineage>
        <taxon>Bacteria</taxon>
        <taxon>Pseudomonadati</taxon>
        <taxon>Pseudomonadota</taxon>
        <taxon>Gammaproteobacteria</taxon>
        <taxon>Enterobacterales</taxon>
        <taxon>Enterobacteriaceae</taxon>
        <taxon>Salmonella</taxon>
    </lineage>
</organism>
<reference evidence="1" key="2">
    <citation type="submission" date="2020-02" db="EMBL/GenBank/DDBJ databases">
        <authorList>
            <consortium name="NCBI Pathogen Detection Project"/>
        </authorList>
    </citation>
    <scope>NUCLEOTIDE SEQUENCE</scope>
    <source>
        <strain evidence="1">MA.CK_98/00005752</strain>
    </source>
</reference>
<accession>A0A760AB08</accession>
<sequence>MTEKSLGHPWGMDGTFLVGEVRQSSSIFIFPEINKPLFHALLDDLSRFFESLFHVIKM</sequence>
<dbReference type="EMBL" id="DAAXQP010000002">
    <property type="protein sequence ID" value="HAG2208891.1"/>
    <property type="molecule type" value="Genomic_DNA"/>
</dbReference>